<keyword evidence="2" id="KW-1185">Reference proteome</keyword>
<dbReference type="InterPro" id="IPR007169">
    <property type="entry name" value="RemA-like"/>
</dbReference>
<sequence>MFLHIGKSYSIPIDDIVAIMDVNSLLNSKDSKSYLKKMKEKGLLFITNSDERNIKTIILTSRIEKNNKKGKVIKNLIYTSEISSSTLLKRNSLISRI</sequence>
<organism evidence="1 2">
    <name type="scientific">Acidilutibacter cellobiosedens</name>
    <dbReference type="NCBI Taxonomy" id="2507161"/>
    <lineage>
        <taxon>Bacteria</taxon>
        <taxon>Bacillati</taxon>
        <taxon>Bacillota</taxon>
        <taxon>Tissierellia</taxon>
        <taxon>Tissierellales</taxon>
        <taxon>Acidilutibacteraceae</taxon>
        <taxon>Acidilutibacter</taxon>
    </lineage>
</organism>
<dbReference type="OrthoDB" id="9811390at2"/>
<evidence type="ECO:0000313" key="1">
    <source>
        <dbReference type="EMBL" id="QAT60072.1"/>
    </source>
</evidence>
<dbReference type="EMBL" id="CP035282">
    <property type="protein sequence ID" value="QAT60072.1"/>
    <property type="molecule type" value="Genomic_DNA"/>
</dbReference>
<dbReference type="KEGG" id="spoa:EQM13_00025"/>
<dbReference type="AlphaFoldDB" id="A0A410Q7Z6"/>
<accession>A0A410Q7Z6</accession>
<evidence type="ECO:0000313" key="2">
    <source>
        <dbReference type="Proteomes" id="UP000287969"/>
    </source>
</evidence>
<protein>
    <submittedName>
        <fullName evidence="1">DUF370 domain-containing protein</fullName>
    </submittedName>
</protein>
<dbReference type="RefSeq" id="WP_071141300.1">
    <property type="nucleotide sequence ID" value="NZ_CP035282.1"/>
</dbReference>
<proteinExistence type="predicted"/>
<reference evidence="2" key="1">
    <citation type="submission" date="2019-01" db="EMBL/GenBank/DDBJ databases">
        <title>Draft genomes of a novel of Sporanaerobacter strains.</title>
        <authorList>
            <person name="Ma S."/>
        </authorList>
    </citation>
    <scope>NUCLEOTIDE SEQUENCE [LARGE SCALE GENOMIC DNA]</scope>
    <source>
        <strain evidence="2">NJN-17</strain>
    </source>
</reference>
<gene>
    <name evidence="1" type="ORF">EQM13_00025</name>
</gene>
<dbReference type="Pfam" id="PF04025">
    <property type="entry name" value="RemA-like"/>
    <property type="match status" value="1"/>
</dbReference>
<name>A0A410Q7Z6_9FIRM</name>
<dbReference type="Proteomes" id="UP000287969">
    <property type="component" value="Chromosome"/>
</dbReference>